<evidence type="ECO:0000256" key="1">
    <source>
        <dbReference type="ARBA" id="ARBA00004479"/>
    </source>
</evidence>
<keyword evidence="10" id="KW-1185">Reference proteome</keyword>
<feature type="domain" description="Fibronectin type-III" evidence="8">
    <location>
        <begin position="792"/>
        <end position="904"/>
    </location>
</feature>
<feature type="domain" description="Ig-like" evidence="7">
    <location>
        <begin position="686"/>
        <end position="785"/>
    </location>
</feature>
<keyword evidence="5" id="KW-0393">Immunoglobulin domain</keyword>
<dbReference type="InterPro" id="IPR003598">
    <property type="entry name" value="Ig_sub2"/>
</dbReference>
<keyword evidence="3" id="KW-1015">Disulfide bond</keyword>
<feature type="domain" description="Ig-like" evidence="7">
    <location>
        <begin position="481"/>
        <end position="568"/>
    </location>
</feature>
<dbReference type="SUPFAM" id="SSF49265">
    <property type="entry name" value="Fibronectin type III"/>
    <property type="match status" value="1"/>
</dbReference>
<keyword evidence="4" id="KW-0325">Glycoprotein</keyword>
<dbReference type="InterPro" id="IPR036116">
    <property type="entry name" value="FN3_sf"/>
</dbReference>
<evidence type="ECO:0000259" key="8">
    <source>
        <dbReference type="PROSITE" id="PS50853"/>
    </source>
</evidence>
<protein>
    <submittedName>
        <fullName evidence="9">Uncharacterized protein</fullName>
    </submittedName>
</protein>
<dbReference type="Pfam" id="PF24665">
    <property type="entry name" value="DUF7652"/>
    <property type="match status" value="1"/>
</dbReference>
<reference evidence="9" key="1">
    <citation type="submission" date="2020-10" db="EMBL/GenBank/DDBJ databases">
        <authorList>
            <person name="Kikuchi T."/>
        </authorList>
    </citation>
    <scope>NUCLEOTIDE SEQUENCE</scope>
    <source>
        <strain evidence="9">NKZ352</strain>
    </source>
</reference>
<evidence type="ECO:0000256" key="2">
    <source>
        <dbReference type="ARBA" id="ARBA00023136"/>
    </source>
</evidence>
<proteinExistence type="predicted"/>
<comment type="caution">
    <text evidence="9">The sequence shown here is derived from an EMBL/GenBank/DDBJ whole genome shotgun (WGS) entry which is preliminary data.</text>
</comment>
<evidence type="ECO:0000313" key="10">
    <source>
        <dbReference type="Proteomes" id="UP000835052"/>
    </source>
</evidence>
<gene>
    <name evidence="9" type="ORF">CAUJ_LOCUS1427</name>
</gene>
<evidence type="ECO:0000256" key="4">
    <source>
        <dbReference type="ARBA" id="ARBA00023180"/>
    </source>
</evidence>
<dbReference type="InterPro" id="IPR036179">
    <property type="entry name" value="Ig-like_dom_sf"/>
</dbReference>
<dbReference type="GO" id="GO:0005911">
    <property type="term" value="C:cell-cell junction"/>
    <property type="evidence" value="ECO:0007669"/>
    <property type="project" value="TreeGrafter"/>
</dbReference>
<feature type="domain" description="Ig-like" evidence="7">
    <location>
        <begin position="572"/>
        <end position="678"/>
    </location>
</feature>
<dbReference type="GO" id="GO:0098609">
    <property type="term" value="P:cell-cell adhesion"/>
    <property type="evidence" value="ECO:0007669"/>
    <property type="project" value="TreeGrafter"/>
</dbReference>
<dbReference type="SMART" id="SM00409">
    <property type="entry name" value="IG"/>
    <property type="match status" value="7"/>
</dbReference>
<dbReference type="Gene3D" id="2.60.40.10">
    <property type="entry name" value="Immunoglobulins"/>
    <property type="match status" value="8"/>
</dbReference>
<organism evidence="9 10">
    <name type="scientific">Caenorhabditis auriculariae</name>
    <dbReference type="NCBI Taxonomy" id="2777116"/>
    <lineage>
        <taxon>Eukaryota</taxon>
        <taxon>Metazoa</taxon>
        <taxon>Ecdysozoa</taxon>
        <taxon>Nematoda</taxon>
        <taxon>Chromadorea</taxon>
        <taxon>Rhabditida</taxon>
        <taxon>Rhabditina</taxon>
        <taxon>Rhabditomorpha</taxon>
        <taxon>Rhabditoidea</taxon>
        <taxon>Rhabditidae</taxon>
        <taxon>Peloderinae</taxon>
        <taxon>Caenorhabditis</taxon>
    </lineage>
</organism>
<dbReference type="SMART" id="SM00060">
    <property type="entry name" value="FN3"/>
    <property type="match status" value="1"/>
</dbReference>
<dbReference type="InterPro" id="IPR003599">
    <property type="entry name" value="Ig_sub"/>
</dbReference>
<feature type="transmembrane region" description="Helical" evidence="6">
    <location>
        <begin position="1000"/>
        <end position="1022"/>
    </location>
</feature>
<feature type="domain" description="Ig-like" evidence="7">
    <location>
        <begin position="85"/>
        <end position="176"/>
    </location>
</feature>
<dbReference type="PANTHER" id="PTHR11640">
    <property type="entry name" value="NEPHRIN"/>
    <property type="match status" value="1"/>
</dbReference>
<dbReference type="Pfam" id="PF13927">
    <property type="entry name" value="Ig_3"/>
    <property type="match status" value="6"/>
</dbReference>
<evidence type="ECO:0000313" key="9">
    <source>
        <dbReference type="EMBL" id="CAD6185508.1"/>
    </source>
</evidence>
<dbReference type="GO" id="GO:0050839">
    <property type="term" value="F:cell adhesion molecule binding"/>
    <property type="evidence" value="ECO:0007669"/>
    <property type="project" value="TreeGrafter"/>
</dbReference>
<dbReference type="CDD" id="cd00096">
    <property type="entry name" value="Ig"/>
    <property type="match status" value="3"/>
</dbReference>
<dbReference type="PANTHER" id="PTHR11640:SF134">
    <property type="entry name" value="ECHINOID, ISOFORM A-RELATED"/>
    <property type="match status" value="1"/>
</dbReference>
<dbReference type="PROSITE" id="PS50853">
    <property type="entry name" value="FN3"/>
    <property type="match status" value="1"/>
</dbReference>
<dbReference type="InterPro" id="IPR007110">
    <property type="entry name" value="Ig-like_dom"/>
</dbReference>
<dbReference type="Pfam" id="PF00041">
    <property type="entry name" value="fn3"/>
    <property type="match status" value="1"/>
</dbReference>
<dbReference type="AlphaFoldDB" id="A0A8S1GRV8"/>
<dbReference type="CDD" id="cd00063">
    <property type="entry name" value="FN3"/>
    <property type="match status" value="1"/>
</dbReference>
<dbReference type="InterPro" id="IPR013106">
    <property type="entry name" value="Ig_V-set"/>
</dbReference>
<keyword evidence="6" id="KW-1133">Transmembrane helix</keyword>
<dbReference type="Pfam" id="PF07686">
    <property type="entry name" value="V-set"/>
    <property type="match status" value="1"/>
</dbReference>
<feature type="domain" description="Ig-like" evidence="7">
    <location>
        <begin position="302"/>
        <end position="466"/>
    </location>
</feature>
<feature type="domain" description="Ig-like" evidence="7">
    <location>
        <begin position="189"/>
        <end position="292"/>
    </location>
</feature>
<dbReference type="InterPro" id="IPR013783">
    <property type="entry name" value="Ig-like_fold"/>
</dbReference>
<dbReference type="OrthoDB" id="5857426at2759"/>
<dbReference type="InterPro" id="IPR051275">
    <property type="entry name" value="Cell_adhesion_signaling"/>
</dbReference>
<sequence length="1145" mass="125670">MTILVASLCAPDSAARLDCGGLSSVLPAFPSAIVRCHTVSSEVWHGDDHFEFLGQPTSKMGLGAVLLFALAAGVAECSEVFSSFPHDEPYYVREGTSGPVLPCSFKAPFSDRTQYEVNWAFYNNKNQLRIIARDERLLVKKDSLFAIVSDPEAGNYSLKIANVRRDAVEGTYHCNVIAKDDSGAQHSSPRATVVVLVPPGDPVIHESPDEPVIEGDTVTIKCVSIGGSPPPTFSWTMPNGSAAEEKYWTTSTRDGASESSFHFRVTALDNGSPVSCSVTNKATEDEPPKSTSSMRLNVLFKPRVQVSPVENMTHLSVEAGEPVNLTCKADANPSAHSYEWKHLSSGERYQASVWPMRADKEMSGDYECRATNQIGDGSEVLKLNVQYAPIIMVPNTISPSEKERVEVECVLDANPAASEVKWVGPDGFKSEGSTLVIKSISRDQTGNYTCLATNFLNVYGQTGSLTRVGSATTFIDVKRRPGKASIIAVSPNVNVGDVIELRCAAADSGNPKAQFKWSSPSSGGEFGTSEHDRATLFVRNAQLADNGEYKCVAYNELGNGPEAVVKVTVIEPAKVSSPLTTERIFSAGETKKSLECEAQGYPTPTINWYKDGVIVDRRRYKIASTVATSRCADNDFCTQTTYGALTFTGPLRWSDKGNFSCVAENGGISLMEDRGSWTIVRVLHAPVVLNERYPINSLAATELGRTAQLSCVVSARPQPEFHWTFKDGNIQENEKYSLHMVPIRNRPDEYEQVLQIQDVQEKDYGEYMCRSNNGNGADSVIIELRKTGLPETPDDLQNVEPMSNSILVGWRPKFDGGYMQTFVLEYRKVNPFTGSIEDSPIETVEIRNGTKIEEYREDGVPSFLTTYNLTSLSPMSTYYIRARAINERGVSEYTPMIIATTKDVTEDMNMMSPARLEYNSHKRIIEAEPRPPIDACTLLYVSIDGSWRASDCFTDSQPMENILSGSQYKARFCIARSPLTCSPISPILETGGSSTWRGAYLTPLLILAFIVLTLIVFCAVCCRTRSPSKKSVKMTPVTLSALPTPDTKNTIVHGSQTDSGVFTLDSTRLKGATLAQTSHTYSSDETTAENWPRDSHYDVSNDPYLNEASNHIFHAGVLEDQQIGETNVTGSEEEDGRRVMREIIV</sequence>
<dbReference type="PROSITE" id="PS50835">
    <property type="entry name" value="IG_LIKE"/>
    <property type="match status" value="6"/>
</dbReference>
<dbReference type="SUPFAM" id="SSF48726">
    <property type="entry name" value="Immunoglobulin"/>
    <property type="match status" value="7"/>
</dbReference>
<dbReference type="InterPro" id="IPR056069">
    <property type="entry name" value="DUF7652"/>
</dbReference>
<evidence type="ECO:0000256" key="3">
    <source>
        <dbReference type="ARBA" id="ARBA00023157"/>
    </source>
</evidence>
<evidence type="ECO:0000256" key="5">
    <source>
        <dbReference type="ARBA" id="ARBA00023319"/>
    </source>
</evidence>
<dbReference type="EMBL" id="CAJGYM010000002">
    <property type="protein sequence ID" value="CAD6185508.1"/>
    <property type="molecule type" value="Genomic_DNA"/>
</dbReference>
<comment type="subcellular location">
    <subcellularLocation>
        <location evidence="1">Membrane</location>
        <topology evidence="1">Single-pass type I membrane protein</topology>
    </subcellularLocation>
</comment>
<dbReference type="InterPro" id="IPR003961">
    <property type="entry name" value="FN3_dom"/>
</dbReference>
<keyword evidence="2 6" id="KW-0472">Membrane</keyword>
<name>A0A8S1GRV8_9PELO</name>
<evidence type="ECO:0000259" key="7">
    <source>
        <dbReference type="PROSITE" id="PS50835"/>
    </source>
</evidence>
<dbReference type="Proteomes" id="UP000835052">
    <property type="component" value="Unassembled WGS sequence"/>
</dbReference>
<keyword evidence="6" id="KW-0812">Transmembrane</keyword>
<accession>A0A8S1GRV8</accession>
<dbReference type="GO" id="GO:0005886">
    <property type="term" value="C:plasma membrane"/>
    <property type="evidence" value="ECO:0007669"/>
    <property type="project" value="TreeGrafter"/>
</dbReference>
<dbReference type="SMART" id="SM00408">
    <property type="entry name" value="IGc2"/>
    <property type="match status" value="6"/>
</dbReference>
<evidence type="ECO:0000256" key="6">
    <source>
        <dbReference type="SAM" id="Phobius"/>
    </source>
</evidence>